<evidence type="ECO:0000259" key="3">
    <source>
        <dbReference type="SMART" id="SM00470"/>
    </source>
</evidence>
<dbReference type="Gene3D" id="1.10.10.2830">
    <property type="match status" value="1"/>
</dbReference>
<feature type="coiled-coil region" evidence="1">
    <location>
        <begin position="312"/>
        <end position="339"/>
    </location>
</feature>
<dbReference type="SMART" id="SM00470">
    <property type="entry name" value="ParB"/>
    <property type="match status" value="1"/>
</dbReference>
<evidence type="ECO:0000256" key="1">
    <source>
        <dbReference type="SAM" id="Coils"/>
    </source>
</evidence>
<keyword evidence="5" id="KW-1185">Reference proteome</keyword>
<keyword evidence="1" id="KW-0175">Coiled coil</keyword>
<dbReference type="SUPFAM" id="SSF110849">
    <property type="entry name" value="ParB/Sulfiredoxin"/>
    <property type="match status" value="1"/>
</dbReference>
<dbReference type="InterPro" id="IPR050336">
    <property type="entry name" value="Chromosome_partition/occlusion"/>
</dbReference>
<name>A0ABM6I0X6_9HYPH</name>
<dbReference type="RefSeq" id="WP_077291157.1">
    <property type="nucleotide sequence ID" value="NZ_CP019630.1"/>
</dbReference>
<protein>
    <recommendedName>
        <fullName evidence="3">ParB-like N-terminal domain-containing protein</fullName>
    </recommendedName>
</protein>
<dbReference type="Gene3D" id="3.90.1530.30">
    <property type="match status" value="1"/>
</dbReference>
<dbReference type="PANTHER" id="PTHR33375">
    <property type="entry name" value="CHROMOSOME-PARTITIONING PROTEIN PARB-RELATED"/>
    <property type="match status" value="1"/>
</dbReference>
<dbReference type="Proteomes" id="UP000188174">
    <property type="component" value="Chromosome"/>
</dbReference>
<dbReference type="InterPro" id="IPR036086">
    <property type="entry name" value="ParB/Sulfiredoxin_sf"/>
</dbReference>
<feature type="domain" description="ParB-like N-terminal" evidence="3">
    <location>
        <begin position="14"/>
        <end position="119"/>
    </location>
</feature>
<evidence type="ECO:0000256" key="2">
    <source>
        <dbReference type="SAM" id="MobiDB-lite"/>
    </source>
</evidence>
<feature type="compositionally biased region" description="Acidic residues" evidence="2">
    <location>
        <begin position="697"/>
        <end position="713"/>
    </location>
</feature>
<dbReference type="CDD" id="cd16406">
    <property type="entry name" value="ParB_N_like"/>
    <property type="match status" value="1"/>
</dbReference>
<dbReference type="InterPro" id="IPR003115">
    <property type="entry name" value="ParB_N"/>
</dbReference>
<proteinExistence type="predicted"/>
<reference evidence="4 5" key="1">
    <citation type="submission" date="2017-02" db="EMBL/GenBank/DDBJ databases">
        <authorList>
            <person name="Jeong S."/>
        </authorList>
    </citation>
    <scope>NUCLEOTIDE SEQUENCE [LARGE SCALE GENOMIC DNA]</scope>
    <source>
        <strain evidence="4 5">RMAR6-6</strain>
    </source>
</reference>
<evidence type="ECO:0000313" key="4">
    <source>
        <dbReference type="EMBL" id="AQQ03933.1"/>
    </source>
</evidence>
<evidence type="ECO:0000313" key="5">
    <source>
        <dbReference type="Proteomes" id="UP000188174"/>
    </source>
</evidence>
<feature type="region of interest" description="Disordered" evidence="2">
    <location>
        <begin position="677"/>
        <end position="719"/>
    </location>
</feature>
<gene>
    <name evidence="4" type="ORF">B0E33_10305</name>
</gene>
<dbReference type="SUPFAM" id="SSF109709">
    <property type="entry name" value="KorB DNA-binding domain-like"/>
    <property type="match status" value="1"/>
</dbReference>
<accession>A0ABM6I0X6</accession>
<dbReference type="EMBL" id="CP019630">
    <property type="protein sequence ID" value="AQQ03933.1"/>
    <property type="molecule type" value="Genomic_DNA"/>
</dbReference>
<dbReference type="PANTHER" id="PTHR33375:SF7">
    <property type="entry name" value="CHROMOSOME 2-PARTITIONING PROTEIN PARB-RELATED"/>
    <property type="match status" value="1"/>
</dbReference>
<organism evidence="4 5">
    <name type="scientific">Roseibium algicola</name>
    <dbReference type="NCBI Taxonomy" id="2857014"/>
    <lineage>
        <taxon>Bacteria</taxon>
        <taxon>Pseudomonadati</taxon>
        <taxon>Pseudomonadota</taxon>
        <taxon>Alphaproteobacteria</taxon>
        <taxon>Hyphomicrobiales</taxon>
        <taxon>Stappiaceae</taxon>
        <taxon>Roseibium</taxon>
    </lineage>
</organism>
<sequence length="719" mass="79636">MATANQKLTLSPSRDIPFNKLVLSQSNVRRIKSGVSVEELAEDIARRGTLLQSLNVRPLLDEAGHETGMFEVPAGGRRYQALAILVKQKRLAKTAPVPCVVRDPATNILAEDDSLAENTQRVALHPLDQFRAFFDMREKGMSEEEIAAAFFTTVQVVRQRLRLATVSPVLLDVYAEDGMTLEMLMAFTVNPDHVRQEQVWESIRNSWQKEPWQIRRLLTETTVPSSEKRARFVGLEAYEQAGGEILRDLFSQHDDGWLQDVSLLDRLVDEKLKVKADEIAAEGWRWIDASVELPYGHANGLRKLTGTTQDLTEEERATREALRNEHDNLESEYAEADDLPEEVDRRLAEIEAALQAFENRPVSFDPDEVARAGVFLSIGRDGELVVDHGYVRPEDELDVAVESNGSEAGGAAGIDHVDTGVGSSARRAVITIGSQPMDADDDEGDVIKPLPERLVTELTAERTLALRDRLANNPSVAFLAVLHKLCRDVFSRYTTYSPAMEVSVRNTDFALQAPGLKDTPVAQAIEERHKAWEARMPDDEAALWDWLVSLEGTEQAELFAHCAAFGVNALYEKADRYGGGTVTVHGIQQRLAEADRLARAVDLDMVEAGWTPTVENYLGRVTKPRILEAVREGAGERAAELIDHLKKGDMAKEAERLLAGTGWLPEPLRMTDDCEAVPVETEDEESGADETLPAFLGDDDSDDENAEAEDEDAALVAAE</sequence>